<feature type="compositionally biased region" description="Gly residues" evidence="1">
    <location>
        <begin position="129"/>
        <end position="140"/>
    </location>
</feature>
<gene>
    <name evidence="3" type="ORF">Pla123a_38070</name>
</gene>
<dbReference type="EMBL" id="SJPO01000010">
    <property type="protein sequence ID" value="TWT73471.1"/>
    <property type="molecule type" value="Genomic_DNA"/>
</dbReference>
<feature type="chain" id="PRO_5022940449" evidence="2">
    <location>
        <begin position="23"/>
        <end position="383"/>
    </location>
</feature>
<keyword evidence="2" id="KW-0732">Signal</keyword>
<reference evidence="3 4" key="1">
    <citation type="submission" date="2019-02" db="EMBL/GenBank/DDBJ databases">
        <title>Deep-cultivation of Planctomycetes and their phenomic and genomic characterization uncovers novel biology.</title>
        <authorList>
            <person name="Wiegand S."/>
            <person name="Jogler M."/>
            <person name="Boedeker C."/>
            <person name="Pinto D."/>
            <person name="Vollmers J."/>
            <person name="Rivas-Marin E."/>
            <person name="Kohn T."/>
            <person name="Peeters S.H."/>
            <person name="Heuer A."/>
            <person name="Rast P."/>
            <person name="Oberbeckmann S."/>
            <person name="Bunk B."/>
            <person name="Jeske O."/>
            <person name="Meyerdierks A."/>
            <person name="Storesund J.E."/>
            <person name="Kallscheuer N."/>
            <person name="Luecker S."/>
            <person name="Lage O.M."/>
            <person name="Pohl T."/>
            <person name="Merkel B.J."/>
            <person name="Hornburger P."/>
            <person name="Mueller R.-W."/>
            <person name="Bruemmer F."/>
            <person name="Labrenz M."/>
            <person name="Spormann A.M."/>
            <person name="Op Den Camp H."/>
            <person name="Overmann J."/>
            <person name="Amann R."/>
            <person name="Jetten M.S.M."/>
            <person name="Mascher T."/>
            <person name="Medema M.H."/>
            <person name="Devos D.P."/>
            <person name="Kaster A.-K."/>
            <person name="Ovreas L."/>
            <person name="Rohde M."/>
            <person name="Galperin M.Y."/>
            <person name="Jogler C."/>
        </authorList>
    </citation>
    <scope>NUCLEOTIDE SEQUENCE [LARGE SCALE GENOMIC DNA]</scope>
    <source>
        <strain evidence="3 4">Pla123a</strain>
    </source>
</reference>
<dbReference type="RefSeq" id="WP_197528107.1">
    <property type="nucleotide sequence ID" value="NZ_SJPO01000010.1"/>
</dbReference>
<organism evidence="3 4">
    <name type="scientific">Posidoniimonas polymericola</name>
    <dbReference type="NCBI Taxonomy" id="2528002"/>
    <lineage>
        <taxon>Bacteria</taxon>
        <taxon>Pseudomonadati</taxon>
        <taxon>Planctomycetota</taxon>
        <taxon>Planctomycetia</taxon>
        <taxon>Pirellulales</taxon>
        <taxon>Lacipirellulaceae</taxon>
        <taxon>Posidoniimonas</taxon>
    </lineage>
</organism>
<keyword evidence="4" id="KW-1185">Reference proteome</keyword>
<name>A0A5C5YG46_9BACT</name>
<comment type="caution">
    <text evidence="3">The sequence shown here is derived from an EMBL/GenBank/DDBJ whole genome shotgun (WGS) entry which is preliminary data.</text>
</comment>
<evidence type="ECO:0000256" key="2">
    <source>
        <dbReference type="SAM" id="SignalP"/>
    </source>
</evidence>
<dbReference type="AlphaFoldDB" id="A0A5C5YG46"/>
<feature type="region of interest" description="Disordered" evidence="1">
    <location>
        <begin position="129"/>
        <end position="157"/>
    </location>
</feature>
<proteinExistence type="predicted"/>
<feature type="signal peptide" evidence="2">
    <location>
        <begin position="1"/>
        <end position="22"/>
    </location>
</feature>
<evidence type="ECO:0000256" key="1">
    <source>
        <dbReference type="SAM" id="MobiDB-lite"/>
    </source>
</evidence>
<evidence type="ECO:0000313" key="4">
    <source>
        <dbReference type="Proteomes" id="UP000318478"/>
    </source>
</evidence>
<protein>
    <submittedName>
        <fullName evidence="3">Uncharacterized protein</fullName>
    </submittedName>
</protein>
<evidence type="ECO:0000313" key="3">
    <source>
        <dbReference type="EMBL" id="TWT73471.1"/>
    </source>
</evidence>
<sequence precursor="true">MNRTVTLSAIFLLSSLGGVSRSAPLNPLDFASLGSLPTGGFTIDTDALTFGGAPGGVLFAQGGGAPDIAVFSFDGGGTLAAGNAITVAGSNPLALLFRGSVTLAGSIDVSGSNGVDAVQQAVTGLGGSGVAGGGRGGHGGPFSSNQDGVGPGHGVVGSNSASVSGVGSGSGAGFGTAGGDGGVGVTIRAGGLPYGDPLSGQLFAGSGGGGGGGQGVMRYGGGGGAGGGALEIGALATMEFSGATILANGGNGSLGFADGGGGSGGAILLHARSLSLDAATRIEANGGDGGSGMGLGVGAAGCGGAGRVEIVHNPGGGLVNLGAIEVNAGAFDGDCNDSEPVVTVSPNVGVPEPAGSALAMLATLAAASGRWERGLSRNDYPED</sequence>
<accession>A0A5C5YG46</accession>
<dbReference type="Proteomes" id="UP000318478">
    <property type="component" value="Unassembled WGS sequence"/>
</dbReference>